<reference evidence="2" key="1">
    <citation type="journal article" date="2020" name="Stud. Mycol.">
        <title>101 Dothideomycetes genomes: a test case for predicting lifestyles and emergence of pathogens.</title>
        <authorList>
            <person name="Haridas S."/>
            <person name="Albert R."/>
            <person name="Binder M."/>
            <person name="Bloem J."/>
            <person name="Labutti K."/>
            <person name="Salamov A."/>
            <person name="Andreopoulos B."/>
            <person name="Baker S."/>
            <person name="Barry K."/>
            <person name="Bills G."/>
            <person name="Bluhm B."/>
            <person name="Cannon C."/>
            <person name="Castanera R."/>
            <person name="Culley D."/>
            <person name="Daum C."/>
            <person name="Ezra D."/>
            <person name="Gonzalez J."/>
            <person name="Henrissat B."/>
            <person name="Kuo A."/>
            <person name="Liang C."/>
            <person name="Lipzen A."/>
            <person name="Lutzoni F."/>
            <person name="Magnuson J."/>
            <person name="Mondo S."/>
            <person name="Nolan M."/>
            <person name="Ohm R."/>
            <person name="Pangilinan J."/>
            <person name="Park H.-J."/>
            <person name="Ramirez L."/>
            <person name="Alfaro M."/>
            <person name="Sun H."/>
            <person name="Tritt A."/>
            <person name="Yoshinaga Y."/>
            <person name="Zwiers L.-H."/>
            <person name="Turgeon B."/>
            <person name="Goodwin S."/>
            <person name="Spatafora J."/>
            <person name="Crous P."/>
            <person name="Grigoriev I."/>
        </authorList>
    </citation>
    <scope>NUCLEOTIDE SEQUENCE</scope>
    <source>
        <strain evidence="2">CBS 207.26</strain>
    </source>
</reference>
<sequence length="674" mass="77252">MSSPYSFSPLKKERKEIRLISLHPGTLHQDIKCTTSVVSLLDNPKYETLSYVWGDATKTAPIHLNGHEHHSTTNLVTALRYLREGIQEPRVLWIDALCINQFDNIEKSWQVSMMSSIYASCRTGNIWLGPEMDGNDLNHAGWFSLWRMNPGIDIMMQQTLGLIYELAKDKHLDDIYLLDLREGEWDPCDNDPSLALQGINVLLHRPWWERVWVVQEAVLPPKTVVTVGYLQLEWKDFTDAAKNFAKHSGGCCRDVQDRIKGYDRSYLHRFYNAVDPIAVLQIKLQIKRQMKNPPPEHIPDFLEIFYSFCDRKATITKDKFYSLLGLVGESDDVIRPITVDYSISETDMCRQLTTALLKTGSLNVLVGDQSLKTLPNLPSWVKDFTITLTPEVQKYKERNRYMHHRLFHAFQLLNPSIYTKDVEPKFLPDDILALKGVYVDEVKVVVGKPYPDQMVLNTGYIWPWLIALEDSVDDPGDDYDNTFPIKVSEGQNLKEAFWRTMLGEHTFVRRSRSTSDATVAPEGGMLDVTEGIAEVTMEDKTEGLAEISTAKADFMTIRRLERRDLEELVEWLPTMWQNPRHENFTALEGAMLATVVGRGFVIGTNGYFGLVPRETKVGDELWVLHGGRVPFVLRRERDGSDRLRRIVGDCFIHGIMDGEALEADEVVWREILLC</sequence>
<evidence type="ECO:0000313" key="3">
    <source>
        <dbReference type="Proteomes" id="UP000800200"/>
    </source>
</evidence>
<gene>
    <name evidence="2" type="ORF">K469DRAFT_706906</name>
</gene>
<evidence type="ECO:0000313" key="2">
    <source>
        <dbReference type="EMBL" id="KAF2186241.1"/>
    </source>
</evidence>
<dbReference type="Pfam" id="PF06985">
    <property type="entry name" value="HET"/>
    <property type="match status" value="1"/>
</dbReference>
<dbReference type="InterPro" id="IPR010730">
    <property type="entry name" value="HET"/>
</dbReference>
<organism evidence="2 3">
    <name type="scientific">Zopfia rhizophila CBS 207.26</name>
    <dbReference type="NCBI Taxonomy" id="1314779"/>
    <lineage>
        <taxon>Eukaryota</taxon>
        <taxon>Fungi</taxon>
        <taxon>Dikarya</taxon>
        <taxon>Ascomycota</taxon>
        <taxon>Pezizomycotina</taxon>
        <taxon>Dothideomycetes</taxon>
        <taxon>Dothideomycetes incertae sedis</taxon>
        <taxon>Zopfiaceae</taxon>
        <taxon>Zopfia</taxon>
    </lineage>
</organism>
<dbReference type="PANTHER" id="PTHR24148">
    <property type="entry name" value="ANKYRIN REPEAT DOMAIN-CONTAINING PROTEIN 39 HOMOLOG-RELATED"/>
    <property type="match status" value="1"/>
</dbReference>
<evidence type="ECO:0000259" key="1">
    <source>
        <dbReference type="Pfam" id="PF06985"/>
    </source>
</evidence>
<name>A0A6A6E2T8_9PEZI</name>
<keyword evidence="3" id="KW-1185">Reference proteome</keyword>
<dbReference type="OrthoDB" id="3557394at2759"/>
<dbReference type="Pfam" id="PF26639">
    <property type="entry name" value="Het-6_barrel"/>
    <property type="match status" value="1"/>
</dbReference>
<dbReference type="PANTHER" id="PTHR24148:SF73">
    <property type="entry name" value="HET DOMAIN PROTEIN (AFU_ORTHOLOGUE AFUA_8G01020)"/>
    <property type="match status" value="1"/>
</dbReference>
<dbReference type="AlphaFoldDB" id="A0A6A6E2T8"/>
<dbReference type="InterPro" id="IPR052895">
    <property type="entry name" value="HetReg/Transcr_Mod"/>
</dbReference>
<accession>A0A6A6E2T8</accession>
<dbReference type="EMBL" id="ML994630">
    <property type="protein sequence ID" value="KAF2186241.1"/>
    <property type="molecule type" value="Genomic_DNA"/>
</dbReference>
<dbReference type="Proteomes" id="UP000800200">
    <property type="component" value="Unassembled WGS sequence"/>
</dbReference>
<protein>
    <recommendedName>
        <fullName evidence="1">Heterokaryon incompatibility domain-containing protein</fullName>
    </recommendedName>
</protein>
<feature type="domain" description="Heterokaryon incompatibility" evidence="1">
    <location>
        <begin position="46"/>
        <end position="216"/>
    </location>
</feature>
<proteinExistence type="predicted"/>